<dbReference type="EMBL" id="CAADRA010005424">
    <property type="protein sequence ID" value="VFT89677.1"/>
    <property type="molecule type" value="Genomic_DNA"/>
</dbReference>
<dbReference type="InterPro" id="IPR001547">
    <property type="entry name" value="Glyco_hydro_5"/>
</dbReference>
<feature type="transmembrane region" description="Helical" evidence="9">
    <location>
        <begin position="69"/>
        <end position="90"/>
    </location>
</feature>
<dbReference type="AlphaFoldDB" id="A0A485KWM6"/>
<feature type="compositionally biased region" description="Low complexity" evidence="8">
    <location>
        <begin position="1"/>
        <end position="24"/>
    </location>
</feature>
<sequence length="557" mass="61096">MSSHLPSSPSGSGGPRVTTPSSSSFGSETPYISVLNVPGPRRSSIVAAPELIVSSTKVQPRYNGRIKRWPGLLVLVAVVGASVASIAYFGHKSQVDARERTATTQKYLAEMRRIKDGVDVAGDGNTFVDSDLVVNNPKEYPMAKCQQPNYLSKNGQLVAVAKNGTEVPFQIKGVNWFGMETGAVAPLGLWDNDQNGTSVYAVAQFLQANKFNSVRIPVCITHIIENVSMLKTGLINRQSNRALDLTSYLTLLQSIVKALAYRQISVLISLHTLTPTDVGGLWYSAAISEATYLKAVDTLAATLCGPEFWNVLGIDVKNEPFNGSWGTGDKYDFKAGAELIGARVLRGCPNWLAFVEGVNADHVMDVDGLEVAYPDWYGGGLQKVKQFPVQLTSPHKVVYAPHYYTSAVFPVPYFYDDVVPGVSPVFASYTELTDDKLQRRVDVSMYDMFGFILDTKGPAVLFGEFGGLYATDRHPKLTNQRCTDMTIKNMLKHGYAGGYMWSLNPESAYWYNPATTRGVFTEGLLMDDWRTVNKVFLNALKPMDALPDLKPAVCFLQ</sequence>
<keyword evidence="9" id="KW-0812">Transmembrane</keyword>
<evidence type="ECO:0000256" key="3">
    <source>
        <dbReference type="ARBA" id="ARBA00023001"/>
    </source>
</evidence>
<dbReference type="Pfam" id="PF00150">
    <property type="entry name" value="Cellulase"/>
    <property type="match status" value="1"/>
</dbReference>
<dbReference type="PANTHER" id="PTHR35923">
    <property type="entry name" value="MAJOR EXTRACELLULAR ENDOGLUCANASE"/>
    <property type="match status" value="1"/>
</dbReference>
<evidence type="ECO:0000256" key="7">
    <source>
        <dbReference type="RuleBase" id="RU361153"/>
    </source>
</evidence>
<keyword evidence="3" id="KW-0136">Cellulose degradation</keyword>
<dbReference type="EMBL" id="VJMH01005403">
    <property type="protein sequence ID" value="KAF0696412.1"/>
    <property type="molecule type" value="Genomic_DNA"/>
</dbReference>
<evidence type="ECO:0000313" key="12">
    <source>
        <dbReference type="EMBL" id="VFT89677.1"/>
    </source>
</evidence>
<feature type="domain" description="Glycoside hydrolase family 5" evidence="10">
    <location>
        <begin position="172"/>
        <end position="506"/>
    </location>
</feature>
<evidence type="ECO:0000256" key="4">
    <source>
        <dbReference type="ARBA" id="ARBA00023277"/>
    </source>
</evidence>
<evidence type="ECO:0000313" key="13">
    <source>
        <dbReference type="Proteomes" id="UP000332933"/>
    </source>
</evidence>
<reference evidence="11" key="2">
    <citation type="submission" date="2019-06" db="EMBL/GenBank/DDBJ databases">
        <title>Genomics analysis of Aphanomyces spp. identifies a new class of oomycete effector associated with host adaptation.</title>
        <authorList>
            <person name="Gaulin E."/>
        </authorList>
    </citation>
    <scope>NUCLEOTIDE SEQUENCE</scope>
    <source>
        <strain evidence="11">CBS 578.67</strain>
    </source>
</reference>
<gene>
    <name evidence="12" type="primary">Aste57867_12830</name>
    <name evidence="11" type="ORF">As57867_012782</name>
    <name evidence="12" type="ORF">ASTE57867_12830</name>
</gene>
<evidence type="ECO:0000256" key="6">
    <source>
        <dbReference type="ARBA" id="ARBA00023326"/>
    </source>
</evidence>
<evidence type="ECO:0000313" key="11">
    <source>
        <dbReference type="EMBL" id="KAF0696412.1"/>
    </source>
</evidence>
<keyword evidence="9" id="KW-1133">Transmembrane helix</keyword>
<proteinExistence type="inferred from homology"/>
<dbReference type="GO" id="GO:0004553">
    <property type="term" value="F:hydrolase activity, hydrolyzing O-glycosyl compounds"/>
    <property type="evidence" value="ECO:0007669"/>
    <property type="project" value="InterPro"/>
</dbReference>
<evidence type="ECO:0000256" key="2">
    <source>
        <dbReference type="ARBA" id="ARBA00022801"/>
    </source>
</evidence>
<organism evidence="12 13">
    <name type="scientific">Aphanomyces stellatus</name>
    <dbReference type="NCBI Taxonomy" id="120398"/>
    <lineage>
        <taxon>Eukaryota</taxon>
        <taxon>Sar</taxon>
        <taxon>Stramenopiles</taxon>
        <taxon>Oomycota</taxon>
        <taxon>Saprolegniomycetes</taxon>
        <taxon>Saprolegniales</taxon>
        <taxon>Verrucalvaceae</taxon>
        <taxon>Aphanomyces</taxon>
    </lineage>
</organism>
<dbReference type="GO" id="GO:0030245">
    <property type="term" value="P:cellulose catabolic process"/>
    <property type="evidence" value="ECO:0007669"/>
    <property type="project" value="UniProtKB-KW"/>
</dbReference>
<dbReference type="OrthoDB" id="442731at2759"/>
<keyword evidence="2 7" id="KW-0378">Hydrolase</keyword>
<dbReference type="PANTHER" id="PTHR35923:SF2">
    <property type="entry name" value="ENDOGLUCANASE"/>
    <property type="match status" value="1"/>
</dbReference>
<dbReference type="InterPro" id="IPR017853">
    <property type="entry name" value="GH"/>
</dbReference>
<accession>A0A485KWM6</accession>
<protein>
    <submittedName>
        <fullName evidence="12">Aste57867_12830 protein</fullName>
    </submittedName>
</protein>
<evidence type="ECO:0000259" key="10">
    <source>
        <dbReference type="Pfam" id="PF00150"/>
    </source>
</evidence>
<dbReference type="SUPFAM" id="SSF51445">
    <property type="entry name" value="(Trans)glycosidases"/>
    <property type="match status" value="1"/>
</dbReference>
<keyword evidence="9" id="KW-0472">Membrane</keyword>
<evidence type="ECO:0000256" key="1">
    <source>
        <dbReference type="ARBA" id="ARBA00005641"/>
    </source>
</evidence>
<feature type="region of interest" description="Disordered" evidence="8">
    <location>
        <begin position="1"/>
        <end position="27"/>
    </location>
</feature>
<keyword evidence="6" id="KW-0624">Polysaccharide degradation</keyword>
<keyword evidence="5 7" id="KW-0326">Glycosidase</keyword>
<reference evidence="12 13" key="1">
    <citation type="submission" date="2019-03" db="EMBL/GenBank/DDBJ databases">
        <authorList>
            <person name="Gaulin E."/>
            <person name="Dumas B."/>
        </authorList>
    </citation>
    <scope>NUCLEOTIDE SEQUENCE [LARGE SCALE GENOMIC DNA]</scope>
    <source>
        <strain evidence="12">CBS 568.67</strain>
    </source>
</reference>
<dbReference type="Gene3D" id="3.20.20.80">
    <property type="entry name" value="Glycosidases"/>
    <property type="match status" value="1"/>
</dbReference>
<name>A0A485KWM6_9STRA</name>
<keyword evidence="4" id="KW-0119">Carbohydrate metabolism</keyword>
<comment type="similarity">
    <text evidence="1 7">Belongs to the glycosyl hydrolase 5 (cellulase A) family.</text>
</comment>
<dbReference type="Proteomes" id="UP000332933">
    <property type="component" value="Unassembled WGS sequence"/>
</dbReference>
<evidence type="ECO:0000256" key="5">
    <source>
        <dbReference type="ARBA" id="ARBA00023295"/>
    </source>
</evidence>
<keyword evidence="13" id="KW-1185">Reference proteome</keyword>
<evidence type="ECO:0000256" key="8">
    <source>
        <dbReference type="SAM" id="MobiDB-lite"/>
    </source>
</evidence>
<evidence type="ECO:0000256" key="9">
    <source>
        <dbReference type="SAM" id="Phobius"/>
    </source>
</evidence>